<evidence type="ECO:0000256" key="1">
    <source>
        <dbReference type="ARBA" id="ARBA00004370"/>
    </source>
</evidence>
<dbReference type="SUPFAM" id="SSF81321">
    <property type="entry name" value="Family A G protein-coupled receptor-like"/>
    <property type="match status" value="1"/>
</dbReference>
<keyword evidence="3 5" id="KW-1133">Transmembrane helix</keyword>
<evidence type="ECO:0000259" key="6">
    <source>
        <dbReference type="PROSITE" id="PS50262"/>
    </source>
</evidence>
<dbReference type="Gene3D" id="1.20.1070.10">
    <property type="entry name" value="Rhodopsin 7-helix transmembrane proteins"/>
    <property type="match status" value="1"/>
</dbReference>
<name>A0A814P296_9BILA</name>
<reference evidence="7" key="1">
    <citation type="submission" date="2021-02" db="EMBL/GenBank/DDBJ databases">
        <authorList>
            <person name="Nowell W R."/>
        </authorList>
    </citation>
    <scope>NUCLEOTIDE SEQUENCE</scope>
    <source>
        <strain evidence="7">Ploen Becks lab</strain>
    </source>
</reference>
<comment type="subcellular location">
    <subcellularLocation>
        <location evidence="1">Membrane</location>
    </subcellularLocation>
</comment>
<dbReference type="OrthoDB" id="2105199at2759"/>
<dbReference type="GO" id="GO:0016020">
    <property type="term" value="C:membrane"/>
    <property type="evidence" value="ECO:0007669"/>
    <property type="project" value="UniProtKB-SubCell"/>
</dbReference>
<feature type="transmembrane region" description="Helical" evidence="5">
    <location>
        <begin position="21"/>
        <end position="49"/>
    </location>
</feature>
<evidence type="ECO:0000313" key="8">
    <source>
        <dbReference type="Proteomes" id="UP000663879"/>
    </source>
</evidence>
<evidence type="ECO:0000256" key="3">
    <source>
        <dbReference type="ARBA" id="ARBA00022989"/>
    </source>
</evidence>
<dbReference type="EMBL" id="CAJNOC010007441">
    <property type="protein sequence ID" value="CAF1098983.1"/>
    <property type="molecule type" value="Genomic_DNA"/>
</dbReference>
<dbReference type="AlphaFoldDB" id="A0A814P296"/>
<gene>
    <name evidence="7" type="ORF">OXX778_LOCUS21050</name>
</gene>
<evidence type="ECO:0000256" key="4">
    <source>
        <dbReference type="ARBA" id="ARBA00023136"/>
    </source>
</evidence>
<accession>A0A814P296</accession>
<proteinExistence type="predicted"/>
<protein>
    <recommendedName>
        <fullName evidence="6">G-protein coupled receptors family 1 profile domain-containing protein</fullName>
    </recommendedName>
</protein>
<evidence type="ECO:0000256" key="5">
    <source>
        <dbReference type="SAM" id="Phobius"/>
    </source>
</evidence>
<comment type="caution">
    <text evidence="7">The sequence shown here is derived from an EMBL/GenBank/DDBJ whole genome shotgun (WGS) entry which is preliminary data.</text>
</comment>
<evidence type="ECO:0000313" key="7">
    <source>
        <dbReference type="EMBL" id="CAF1098983.1"/>
    </source>
</evidence>
<feature type="transmembrane region" description="Helical" evidence="5">
    <location>
        <begin position="61"/>
        <end position="87"/>
    </location>
</feature>
<keyword evidence="4 5" id="KW-0472">Membrane</keyword>
<evidence type="ECO:0000256" key="2">
    <source>
        <dbReference type="ARBA" id="ARBA00022692"/>
    </source>
</evidence>
<dbReference type="Proteomes" id="UP000663879">
    <property type="component" value="Unassembled WGS sequence"/>
</dbReference>
<dbReference type="PROSITE" id="PS50262">
    <property type="entry name" value="G_PROTEIN_RECEP_F1_2"/>
    <property type="match status" value="1"/>
</dbReference>
<feature type="domain" description="G-protein coupled receptors family 1 profile" evidence="6">
    <location>
        <begin position="40"/>
        <end position="88"/>
    </location>
</feature>
<keyword evidence="2 5" id="KW-0812">Transmembrane</keyword>
<organism evidence="7 8">
    <name type="scientific">Brachionus calyciflorus</name>
    <dbReference type="NCBI Taxonomy" id="104777"/>
    <lineage>
        <taxon>Eukaryota</taxon>
        <taxon>Metazoa</taxon>
        <taxon>Spiralia</taxon>
        <taxon>Gnathifera</taxon>
        <taxon>Rotifera</taxon>
        <taxon>Eurotatoria</taxon>
        <taxon>Monogononta</taxon>
        <taxon>Pseudotrocha</taxon>
        <taxon>Ploima</taxon>
        <taxon>Brachionidae</taxon>
        <taxon>Brachionus</taxon>
    </lineage>
</organism>
<sequence length="88" mass="10163">IMNFYEEEMESFGQISPIKCIYLNIISLFLIILFIVSVCFNSILLWVFIKTKELQSPLNLIMIVLTVLNLIASLTEMPIIIVANYMCQ</sequence>
<dbReference type="InterPro" id="IPR017452">
    <property type="entry name" value="GPCR_Rhodpsn_7TM"/>
</dbReference>
<feature type="non-terminal residue" evidence="7">
    <location>
        <position position="1"/>
    </location>
</feature>
<keyword evidence="8" id="KW-1185">Reference proteome</keyword>